<dbReference type="NCBIfam" id="TIGR01662">
    <property type="entry name" value="HAD-SF-IIIA"/>
    <property type="match status" value="1"/>
</dbReference>
<keyword evidence="2" id="KW-1185">Reference proteome</keyword>
<name>A0AAU7NPS7_9GAMM</name>
<dbReference type="RefSeq" id="WP_305908285.1">
    <property type="nucleotide sequence ID" value="NZ_CP157743.1"/>
</dbReference>
<dbReference type="Proteomes" id="UP001225378">
    <property type="component" value="Chromosome"/>
</dbReference>
<dbReference type="GO" id="GO:0005829">
    <property type="term" value="C:cytosol"/>
    <property type="evidence" value="ECO:0007669"/>
    <property type="project" value="TreeGrafter"/>
</dbReference>
<dbReference type="SFLD" id="SFLDG01129">
    <property type="entry name" value="C1.5:_HAD__Beta-PGM__Phosphata"/>
    <property type="match status" value="1"/>
</dbReference>
<dbReference type="GO" id="GO:0006281">
    <property type="term" value="P:DNA repair"/>
    <property type="evidence" value="ECO:0007669"/>
    <property type="project" value="TreeGrafter"/>
</dbReference>
<evidence type="ECO:0000313" key="2">
    <source>
        <dbReference type="Proteomes" id="UP001225378"/>
    </source>
</evidence>
<dbReference type="NCBIfam" id="TIGR01549">
    <property type="entry name" value="HAD-SF-IA-v1"/>
    <property type="match status" value="1"/>
</dbReference>
<dbReference type="KEGG" id="mech:Q9L42_011365"/>
<gene>
    <name evidence="1" type="ORF">Q9L42_011365</name>
</gene>
<dbReference type="InterPro" id="IPR050155">
    <property type="entry name" value="HAD-like_hydrolase_sf"/>
</dbReference>
<sequence length="215" mass="23911">MKKQFDLIIFDWDGTLVDSIDWIVRCLQNAARECGRNAPEAQAAREIIGLSIERAMAELFPGIDARTQEQLIRVYSQQFFSKKIGRDDLFDGVYQMLEQFKRAGYRLAVATGKKNAGLMDAMSATGVIDFFDTTRSADQTASKPHPLMIDQIIEEMNVGKDRVVMVGDSVHDLQMASNAGVAAIAVECGAHRAEVLKQYDPLLCLPQTRALLDLI</sequence>
<keyword evidence="1" id="KW-0378">Hydrolase</keyword>
<dbReference type="InterPro" id="IPR006439">
    <property type="entry name" value="HAD-SF_hydro_IA"/>
</dbReference>
<dbReference type="PANTHER" id="PTHR43434:SF24">
    <property type="entry name" value="HYDROLASE-RELATED"/>
    <property type="match status" value="1"/>
</dbReference>
<dbReference type="InterPro" id="IPR023214">
    <property type="entry name" value="HAD_sf"/>
</dbReference>
<dbReference type="AlphaFoldDB" id="A0AAU7NPS7"/>
<dbReference type="Gene3D" id="3.40.50.1000">
    <property type="entry name" value="HAD superfamily/HAD-like"/>
    <property type="match status" value="1"/>
</dbReference>
<dbReference type="InterPro" id="IPR023198">
    <property type="entry name" value="PGP-like_dom2"/>
</dbReference>
<dbReference type="InterPro" id="IPR036412">
    <property type="entry name" value="HAD-like_sf"/>
</dbReference>
<protein>
    <submittedName>
        <fullName evidence="1">HAD-IIIA family hydrolase</fullName>
    </submittedName>
</protein>
<reference evidence="1 2" key="1">
    <citation type="journal article" date="2024" name="Microbiology">
        <title>Methylomarinum rosea sp. nov., a novel halophilic methanotrophic bacterium from the hypersaline Lake Elton.</title>
        <authorList>
            <person name="Suleimanov R.Z."/>
            <person name="Oshkin I.Y."/>
            <person name="Danilova O.V."/>
            <person name="Suzina N.E."/>
            <person name="Dedysh S.N."/>
        </authorList>
    </citation>
    <scope>NUCLEOTIDE SEQUENCE [LARGE SCALE GENOMIC DNA]</scope>
    <source>
        <strain evidence="1 2">Ch1-1</strain>
    </source>
</reference>
<dbReference type="Pfam" id="PF13419">
    <property type="entry name" value="HAD_2"/>
    <property type="match status" value="1"/>
</dbReference>
<evidence type="ECO:0000313" key="1">
    <source>
        <dbReference type="EMBL" id="XBS18975.1"/>
    </source>
</evidence>
<dbReference type="PANTHER" id="PTHR43434">
    <property type="entry name" value="PHOSPHOGLYCOLATE PHOSPHATASE"/>
    <property type="match status" value="1"/>
</dbReference>
<dbReference type="InterPro" id="IPR041492">
    <property type="entry name" value="HAD_2"/>
</dbReference>
<dbReference type="InterPro" id="IPR006549">
    <property type="entry name" value="HAD-SF_hydro_IIIA"/>
</dbReference>
<proteinExistence type="predicted"/>
<dbReference type="GO" id="GO:0008967">
    <property type="term" value="F:phosphoglycolate phosphatase activity"/>
    <property type="evidence" value="ECO:0007669"/>
    <property type="project" value="TreeGrafter"/>
</dbReference>
<dbReference type="SUPFAM" id="SSF56784">
    <property type="entry name" value="HAD-like"/>
    <property type="match status" value="1"/>
</dbReference>
<dbReference type="SFLD" id="SFLDS00003">
    <property type="entry name" value="Haloacid_Dehalogenase"/>
    <property type="match status" value="1"/>
</dbReference>
<dbReference type="EMBL" id="CP157743">
    <property type="protein sequence ID" value="XBS18975.1"/>
    <property type="molecule type" value="Genomic_DNA"/>
</dbReference>
<organism evidence="1 2">
    <name type="scientific">Methylomarinum roseum</name>
    <dbReference type="NCBI Taxonomy" id="3067653"/>
    <lineage>
        <taxon>Bacteria</taxon>
        <taxon>Pseudomonadati</taxon>
        <taxon>Pseudomonadota</taxon>
        <taxon>Gammaproteobacteria</taxon>
        <taxon>Methylococcales</taxon>
        <taxon>Methylococcaceae</taxon>
        <taxon>Methylomarinum</taxon>
    </lineage>
</organism>
<dbReference type="Gene3D" id="1.10.150.240">
    <property type="entry name" value="Putative phosphatase, domain 2"/>
    <property type="match status" value="1"/>
</dbReference>
<accession>A0AAU7NPS7</accession>